<reference evidence="9" key="1">
    <citation type="submission" date="2024-07" db="EMBL/GenBank/DDBJ databases">
        <authorList>
            <person name="Yu S.T."/>
        </authorList>
    </citation>
    <scope>NUCLEOTIDE SEQUENCE</scope>
    <source>
        <strain evidence="9">R35</strain>
    </source>
</reference>
<feature type="region of interest" description="Disordered" evidence="6">
    <location>
        <begin position="900"/>
        <end position="952"/>
    </location>
</feature>
<dbReference type="GO" id="GO:0017000">
    <property type="term" value="P:antibiotic biosynthetic process"/>
    <property type="evidence" value="ECO:0007669"/>
    <property type="project" value="UniProtKB-KW"/>
</dbReference>
<dbReference type="Gene3D" id="3.30.70.3290">
    <property type="match status" value="1"/>
</dbReference>
<dbReference type="Pfam" id="PF00698">
    <property type="entry name" value="Acyl_transf_1"/>
    <property type="match status" value="1"/>
</dbReference>
<dbReference type="RefSeq" id="WP_369263204.1">
    <property type="nucleotide sequence ID" value="NZ_CP163440.1"/>
</dbReference>
<dbReference type="GO" id="GO:0005737">
    <property type="term" value="C:cytoplasm"/>
    <property type="evidence" value="ECO:0007669"/>
    <property type="project" value="TreeGrafter"/>
</dbReference>
<dbReference type="GO" id="GO:0006633">
    <property type="term" value="P:fatty acid biosynthetic process"/>
    <property type="evidence" value="ECO:0007669"/>
    <property type="project" value="InterPro"/>
</dbReference>
<evidence type="ECO:0000256" key="5">
    <source>
        <dbReference type="ARBA" id="ARBA00023315"/>
    </source>
</evidence>
<dbReference type="Gene3D" id="3.40.47.10">
    <property type="match status" value="1"/>
</dbReference>
<dbReference type="InterPro" id="IPR016036">
    <property type="entry name" value="Malonyl_transacylase_ACP-bd"/>
</dbReference>
<dbReference type="InterPro" id="IPR016035">
    <property type="entry name" value="Acyl_Trfase/lysoPLipase"/>
</dbReference>
<protein>
    <submittedName>
        <fullName evidence="9">Type I polyketide synthase</fullName>
    </submittedName>
</protein>
<dbReference type="GO" id="GO:0005886">
    <property type="term" value="C:plasma membrane"/>
    <property type="evidence" value="ECO:0007669"/>
    <property type="project" value="TreeGrafter"/>
</dbReference>
<evidence type="ECO:0000259" key="7">
    <source>
        <dbReference type="PROSITE" id="PS50075"/>
    </source>
</evidence>
<dbReference type="Pfam" id="PF16197">
    <property type="entry name" value="KAsynt_C_assoc"/>
    <property type="match status" value="1"/>
</dbReference>
<dbReference type="InterPro" id="IPR014043">
    <property type="entry name" value="Acyl_transferase_dom"/>
</dbReference>
<evidence type="ECO:0000259" key="8">
    <source>
        <dbReference type="PROSITE" id="PS52004"/>
    </source>
</evidence>
<feature type="region of interest" description="Disordered" evidence="6">
    <location>
        <begin position="1"/>
        <end position="21"/>
    </location>
</feature>
<dbReference type="PROSITE" id="PS52004">
    <property type="entry name" value="KS3_2"/>
    <property type="match status" value="1"/>
</dbReference>
<dbReference type="GO" id="GO:0071770">
    <property type="term" value="P:DIM/DIP cell wall layer assembly"/>
    <property type="evidence" value="ECO:0007669"/>
    <property type="project" value="TreeGrafter"/>
</dbReference>
<dbReference type="InterPro" id="IPR014030">
    <property type="entry name" value="Ketoacyl_synth_N"/>
</dbReference>
<dbReference type="SUPFAM" id="SSF52151">
    <property type="entry name" value="FabD/lysophospholipase-like"/>
    <property type="match status" value="1"/>
</dbReference>
<keyword evidence="5" id="KW-0012">Acyltransferase</keyword>
<dbReference type="Pfam" id="PF00550">
    <property type="entry name" value="PP-binding"/>
    <property type="match status" value="1"/>
</dbReference>
<dbReference type="CDD" id="cd00833">
    <property type="entry name" value="PKS"/>
    <property type="match status" value="1"/>
</dbReference>
<keyword evidence="3" id="KW-0808">Transferase</keyword>
<dbReference type="Pfam" id="PF00109">
    <property type="entry name" value="ketoacyl-synt"/>
    <property type="match status" value="1"/>
</dbReference>
<dbReference type="InterPro" id="IPR036736">
    <property type="entry name" value="ACP-like_sf"/>
</dbReference>
<organism evidence="9">
    <name type="scientific">Streptomyces sp. R35</name>
    <dbReference type="NCBI Taxonomy" id="3238630"/>
    <lineage>
        <taxon>Bacteria</taxon>
        <taxon>Bacillati</taxon>
        <taxon>Actinomycetota</taxon>
        <taxon>Actinomycetes</taxon>
        <taxon>Kitasatosporales</taxon>
        <taxon>Streptomycetaceae</taxon>
        <taxon>Streptomyces</taxon>
    </lineage>
</organism>
<feature type="domain" description="Carrier" evidence="7">
    <location>
        <begin position="947"/>
        <end position="1022"/>
    </location>
</feature>
<evidence type="ECO:0000256" key="3">
    <source>
        <dbReference type="ARBA" id="ARBA00022679"/>
    </source>
</evidence>
<feature type="compositionally biased region" description="Low complexity" evidence="6">
    <location>
        <begin position="929"/>
        <end position="943"/>
    </location>
</feature>
<dbReference type="InterPro" id="IPR016039">
    <property type="entry name" value="Thiolase-like"/>
</dbReference>
<dbReference type="InterPro" id="IPR018201">
    <property type="entry name" value="Ketoacyl_synth_AS"/>
</dbReference>
<feature type="region of interest" description="Disordered" evidence="6">
    <location>
        <begin position="58"/>
        <end position="81"/>
    </location>
</feature>
<keyword evidence="4" id="KW-0045">Antibiotic biosynthesis</keyword>
<dbReference type="Gene3D" id="3.40.366.10">
    <property type="entry name" value="Malonyl-Coenzyme A Acyl Carrier Protein, domain 2"/>
    <property type="match status" value="1"/>
</dbReference>
<dbReference type="EMBL" id="CP163440">
    <property type="protein sequence ID" value="XDQ66210.1"/>
    <property type="molecule type" value="Genomic_DNA"/>
</dbReference>
<dbReference type="PROSITE" id="PS00606">
    <property type="entry name" value="KS3_1"/>
    <property type="match status" value="1"/>
</dbReference>
<dbReference type="InterPro" id="IPR050091">
    <property type="entry name" value="PKS_NRPS_Biosynth_Enz"/>
</dbReference>
<dbReference type="GO" id="GO:0004315">
    <property type="term" value="F:3-oxoacyl-[acyl-carrier-protein] synthase activity"/>
    <property type="evidence" value="ECO:0007669"/>
    <property type="project" value="InterPro"/>
</dbReference>
<dbReference type="GO" id="GO:0004312">
    <property type="term" value="F:fatty acid synthase activity"/>
    <property type="evidence" value="ECO:0007669"/>
    <property type="project" value="TreeGrafter"/>
</dbReference>
<feature type="domain" description="Ketosynthase family 3 (KS3)" evidence="8">
    <location>
        <begin position="21"/>
        <end position="445"/>
    </location>
</feature>
<accession>A0AB39SCU6</accession>
<dbReference type="InterPro" id="IPR032821">
    <property type="entry name" value="PKS_assoc"/>
</dbReference>
<keyword evidence="1" id="KW-0596">Phosphopantetheine</keyword>
<name>A0AB39SCU6_9ACTN</name>
<sequence>MSEQHTVNDADGTGPGPGAADHAVAVVGMSLRVPGSSQPQEFWESLVAGTVSLPAAVGTDSDGTHASGSGAQGKPPTRAGQIDRYDRFDAELFGMLPAQAAATDPQHRVLTELAWHALEDAGIDTTRTADRMGVFVGCGTDAYFRDHVLKDEKTVRALGPEQLALGNSRDFLATGLSYRLGLTGPSITVQTACSTSLVAVHQAIRSLLTYECDIAIAGGATVHTSPDPAYEYTEGGITSPDGRCRAFTQGSAGTVPSSGAGIVVLRRAADLPDTGERARALLLGSAVNNDGGDRMSQTAPSPIGQAEVLREALAAAGLDPDDVGYVETHGTGTQLGDQVELSALAEVYGRPAAHPALALGSVKPNIGHCDTAAGVIGLIKAVLAVEAGVLPPTPAQPGDGPDADLGSPRFELPRTARAWPADRPLTAGVSSFGLGGTNCHVLLTRAPESAPESGDPADAAPSTVVLSAADSRALRHKARDLTAWLDGPGADVPLDVLAGTLWHHRRVLPERWAVTLPADPSAARQRLRSALTALAEEGGGRRAEPEPLLGVVLPGQGIDLAGAGARLADADPEFAADLAELASVVRAAGGPDLGDARDWPAGDPRLLDTAVVQPLLFVLGLSGLRLLERRGIRPGLLLGHSVGELTAAAYAGVFTVGDAAAAVVRRGRLMAAAEPGAMAAVQAGESLAAELSAGLDVDVCLLNGPDNTVCGGPEDALAAFEERCREAGVRTTRLPATRAFHSRMMARAAREFTEFVATLPASAPAVPVLSGLTGAPLTGQEATDPAYWGRQLDSPVRFADAVTALLDARPAAVFGLHRANALTALVRQAARGAGRDPLVVDASGRAPRDGAAADEPAELRAALAALWTAGYPQPAPARPAEAVLLPGYPFADDRHWVAAPADEPTAGGTPDPYASPAQAWSARDVTHQAPGTAAGPGDLPAGDAGEDAEETTADAVRRIWAEAFGVTHLRTEDNFFDLGGTSLHAAQLVSVVNDALLVEVRLQDLYEHSSLAGFTARVGELAAQRDDAELLRLLEEIEAESGQHDE</sequence>
<dbReference type="InterPro" id="IPR014031">
    <property type="entry name" value="Ketoacyl_synth_C"/>
</dbReference>
<dbReference type="Pfam" id="PF02801">
    <property type="entry name" value="Ketoacyl-synt_C"/>
    <property type="match status" value="1"/>
</dbReference>
<dbReference type="SUPFAM" id="SSF47336">
    <property type="entry name" value="ACP-like"/>
    <property type="match status" value="1"/>
</dbReference>
<dbReference type="Gene3D" id="1.10.1200.10">
    <property type="entry name" value="ACP-like"/>
    <property type="match status" value="1"/>
</dbReference>
<dbReference type="PANTHER" id="PTHR43775:SF37">
    <property type="entry name" value="SI:DKEY-61P9.11"/>
    <property type="match status" value="1"/>
</dbReference>
<dbReference type="InterPro" id="IPR020841">
    <property type="entry name" value="PKS_Beta-ketoAc_synthase_dom"/>
</dbReference>
<dbReference type="PANTHER" id="PTHR43775">
    <property type="entry name" value="FATTY ACID SYNTHASE"/>
    <property type="match status" value="1"/>
</dbReference>
<dbReference type="SMART" id="SM00827">
    <property type="entry name" value="PKS_AT"/>
    <property type="match status" value="1"/>
</dbReference>
<dbReference type="AlphaFoldDB" id="A0AB39SCU6"/>
<evidence type="ECO:0000313" key="9">
    <source>
        <dbReference type="EMBL" id="XDQ66210.1"/>
    </source>
</evidence>
<dbReference type="PROSITE" id="PS50075">
    <property type="entry name" value="CARRIER"/>
    <property type="match status" value="1"/>
</dbReference>
<gene>
    <name evidence="9" type="ORF">AB5J50_38055</name>
</gene>
<dbReference type="SMART" id="SM00825">
    <property type="entry name" value="PKS_KS"/>
    <property type="match status" value="1"/>
</dbReference>
<evidence type="ECO:0000256" key="6">
    <source>
        <dbReference type="SAM" id="MobiDB-lite"/>
    </source>
</evidence>
<keyword evidence="2" id="KW-0597">Phosphoprotein</keyword>
<proteinExistence type="predicted"/>
<dbReference type="InterPro" id="IPR001227">
    <property type="entry name" value="Ac_transferase_dom_sf"/>
</dbReference>
<dbReference type="InterPro" id="IPR009081">
    <property type="entry name" value="PP-bd_ACP"/>
</dbReference>
<dbReference type="SUPFAM" id="SSF55048">
    <property type="entry name" value="Probable ACP-binding domain of malonyl-CoA ACP transacylase"/>
    <property type="match status" value="1"/>
</dbReference>
<evidence type="ECO:0000256" key="4">
    <source>
        <dbReference type="ARBA" id="ARBA00023194"/>
    </source>
</evidence>
<dbReference type="SUPFAM" id="SSF53901">
    <property type="entry name" value="Thiolase-like"/>
    <property type="match status" value="1"/>
</dbReference>
<evidence type="ECO:0000256" key="2">
    <source>
        <dbReference type="ARBA" id="ARBA00022553"/>
    </source>
</evidence>
<evidence type="ECO:0000256" key="1">
    <source>
        <dbReference type="ARBA" id="ARBA00022450"/>
    </source>
</evidence>